<evidence type="ECO:0000313" key="2">
    <source>
        <dbReference type="EMBL" id="EEY35519.1"/>
    </source>
</evidence>
<feature type="transmembrane region" description="Helical" evidence="1">
    <location>
        <begin position="53"/>
        <end position="70"/>
    </location>
</feature>
<dbReference type="AlphaFoldDB" id="D0GK69"/>
<keyword evidence="3" id="KW-1185">Reference proteome</keyword>
<keyword evidence="1" id="KW-0472">Membrane</keyword>
<organism evidence="2 3">
    <name type="scientific">Pseudoleptotrichia goodfellowii F0264</name>
    <dbReference type="NCBI Taxonomy" id="596323"/>
    <lineage>
        <taxon>Bacteria</taxon>
        <taxon>Fusobacteriati</taxon>
        <taxon>Fusobacteriota</taxon>
        <taxon>Fusobacteriia</taxon>
        <taxon>Fusobacteriales</taxon>
        <taxon>Leptotrichiaceae</taxon>
        <taxon>Pseudoleptotrichia</taxon>
    </lineage>
</organism>
<protein>
    <recommendedName>
        <fullName evidence="4">Acyltransferase 3 domain-containing protein</fullName>
    </recommendedName>
</protein>
<feature type="transmembrane region" description="Helical" evidence="1">
    <location>
        <begin position="137"/>
        <end position="158"/>
    </location>
</feature>
<sequence length="234" mass="27877">MLKKFFATIIWLRNFEVAFVPTHLGYHWAVSLEFQVFIVFSIFYFIIGKNKTIFLSIFICIIMMFFRPAINSQYWLFRFDPILWGTIVYYLFEKIDKNFLNTKFKSKKIWIFIISCIFVLILSSNEVTFGEYKYFKTSISAITSAIMLLLALSGNGYFYSNIFGIRHIIDWVSSRSYSLYCCHIVSWFMIKQLYSFLGIEYNKNGVIYCIIFMIISAEFTYQYIEKILIKSKSK</sequence>
<accession>D0GK69</accession>
<feature type="transmembrane region" description="Helical" evidence="1">
    <location>
        <begin position="205"/>
        <end position="224"/>
    </location>
</feature>
<reference evidence="2 3" key="1">
    <citation type="submission" date="2009-10" db="EMBL/GenBank/DDBJ databases">
        <authorList>
            <person name="Harkins D.M."/>
            <person name="Madupu R."/>
            <person name="Durkin A.S."/>
            <person name="Torralba M."/>
            <person name="Methe B."/>
            <person name="Sutton G.G."/>
            <person name="Strausberg R.L."/>
            <person name="Nelson K.E."/>
        </authorList>
    </citation>
    <scope>NUCLEOTIDE SEQUENCE [LARGE SCALE GENOMIC DNA]</scope>
    <source>
        <strain evidence="2 3">F0264</strain>
    </source>
</reference>
<name>D0GK69_9FUSO</name>
<feature type="transmembrane region" description="Helical" evidence="1">
    <location>
        <begin position="108"/>
        <end position="125"/>
    </location>
</feature>
<feature type="transmembrane region" description="Helical" evidence="1">
    <location>
        <begin position="76"/>
        <end position="92"/>
    </location>
</feature>
<feature type="transmembrane region" description="Helical" evidence="1">
    <location>
        <begin position="28"/>
        <end position="46"/>
    </location>
</feature>
<gene>
    <name evidence="2" type="ORF">HMPREF0554_1318</name>
</gene>
<dbReference type="eggNOG" id="COG1835">
    <property type="taxonomic scope" value="Bacteria"/>
</dbReference>
<keyword evidence="1" id="KW-0812">Transmembrane</keyword>
<feature type="transmembrane region" description="Helical" evidence="1">
    <location>
        <begin position="179"/>
        <end position="199"/>
    </location>
</feature>
<dbReference type="Proteomes" id="UP000004226">
    <property type="component" value="Unassembled WGS sequence"/>
</dbReference>
<keyword evidence="1" id="KW-1133">Transmembrane helix</keyword>
<dbReference type="RefSeq" id="WP_006806872.1">
    <property type="nucleotide sequence ID" value="NZ_ADAD01000062.1"/>
</dbReference>
<evidence type="ECO:0008006" key="4">
    <source>
        <dbReference type="Google" id="ProtNLM"/>
    </source>
</evidence>
<proteinExistence type="predicted"/>
<evidence type="ECO:0000313" key="3">
    <source>
        <dbReference type="Proteomes" id="UP000004226"/>
    </source>
</evidence>
<evidence type="ECO:0000256" key="1">
    <source>
        <dbReference type="SAM" id="Phobius"/>
    </source>
</evidence>
<dbReference type="EMBL" id="ADAD01000062">
    <property type="protein sequence ID" value="EEY35519.1"/>
    <property type="molecule type" value="Genomic_DNA"/>
</dbReference>
<comment type="caution">
    <text evidence="2">The sequence shown here is derived from an EMBL/GenBank/DDBJ whole genome shotgun (WGS) entry which is preliminary data.</text>
</comment>